<dbReference type="PANTHER" id="PTHR30212:SF2">
    <property type="entry name" value="PROTEIN YIIM"/>
    <property type="match status" value="1"/>
</dbReference>
<organism evidence="2 3">
    <name type="scientific">Crenobacter oryzisoli</name>
    <dbReference type="NCBI Taxonomy" id="3056844"/>
    <lineage>
        <taxon>Bacteria</taxon>
        <taxon>Pseudomonadati</taxon>
        <taxon>Pseudomonadota</taxon>
        <taxon>Betaproteobacteria</taxon>
        <taxon>Neisseriales</taxon>
        <taxon>Neisseriaceae</taxon>
        <taxon>Crenobacter</taxon>
    </lineage>
</organism>
<protein>
    <submittedName>
        <fullName evidence="2">MOSC domain-containing protein</fullName>
    </submittedName>
</protein>
<feature type="domain" description="MOSC" evidence="1">
    <location>
        <begin position="1"/>
        <end position="134"/>
    </location>
</feature>
<evidence type="ECO:0000259" key="1">
    <source>
        <dbReference type="PROSITE" id="PS51340"/>
    </source>
</evidence>
<keyword evidence="3" id="KW-1185">Reference proteome</keyword>
<dbReference type="PROSITE" id="PS51340">
    <property type="entry name" value="MOSC"/>
    <property type="match status" value="1"/>
</dbReference>
<dbReference type="Proteomes" id="UP001168540">
    <property type="component" value="Unassembled WGS sequence"/>
</dbReference>
<dbReference type="InterPro" id="IPR005302">
    <property type="entry name" value="MoCF_Sase_C"/>
</dbReference>
<dbReference type="SUPFAM" id="SSF50800">
    <property type="entry name" value="PK beta-barrel domain-like"/>
    <property type="match status" value="1"/>
</dbReference>
<dbReference type="Pfam" id="PF03473">
    <property type="entry name" value="MOSC"/>
    <property type="match status" value="1"/>
</dbReference>
<accession>A0ABT7XJR8</accession>
<proteinExistence type="predicted"/>
<reference evidence="2" key="1">
    <citation type="submission" date="2023-06" db="EMBL/GenBank/DDBJ databases">
        <authorList>
            <person name="Zhang S."/>
        </authorList>
    </citation>
    <scope>NUCLEOTIDE SEQUENCE</scope>
    <source>
        <strain evidence="2">SG2303</strain>
    </source>
</reference>
<gene>
    <name evidence="2" type="ORF">QU481_03635</name>
</gene>
<dbReference type="Gene3D" id="2.40.33.20">
    <property type="entry name" value="PK beta-barrel domain-like"/>
    <property type="match status" value="1"/>
</dbReference>
<dbReference type="InterPro" id="IPR052353">
    <property type="entry name" value="Benzoxazolinone_Detox_Enz"/>
</dbReference>
<dbReference type="PANTHER" id="PTHR30212">
    <property type="entry name" value="PROTEIN YIIM"/>
    <property type="match status" value="1"/>
</dbReference>
<evidence type="ECO:0000313" key="3">
    <source>
        <dbReference type="Proteomes" id="UP001168540"/>
    </source>
</evidence>
<sequence>MLWLGEEGFVDDEQADQRVHGGPEKAVHHYPFEHYARWQADHPELAPHLPEPGAFGENLSTAGMVEETVCVGDVYRLGGARAGVAGAPALLEAGRTLRPAGITGCRSRARCVSVTRLNCWYDCIRTGRWRGCCG</sequence>
<dbReference type="InterPro" id="IPR011037">
    <property type="entry name" value="Pyrv_Knase-like_insert_dom_sf"/>
</dbReference>
<evidence type="ECO:0000313" key="2">
    <source>
        <dbReference type="EMBL" id="MDN0073985.1"/>
    </source>
</evidence>
<dbReference type="EMBL" id="JAUEDK010000004">
    <property type="protein sequence ID" value="MDN0073985.1"/>
    <property type="molecule type" value="Genomic_DNA"/>
</dbReference>
<comment type="caution">
    <text evidence="2">The sequence shown here is derived from an EMBL/GenBank/DDBJ whole genome shotgun (WGS) entry which is preliminary data.</text>
</comment>
<name>A0ABT7XJR8_9NEIS</name>